<name>A0A409WT91_9AGAR</name>
<gene>
    <name evidence="1" type="ORF">CVT24_003324</name>
</gene>
<keyword evidence="2" id="KW-1185">Reference proteome</keyword>
<reference evidence="1 2" key="1">
    <citation type="journal article" date="2018" name="Evol. Lett.">
        <title>Horizontal gene cluster transfer increased hallucinogenic mushroom diversity.</title>
        <authorList>
            <person name="Reynolds H.T."/>
            <person name="Vijayakumar V."/>
            <person name="Gluck-Thaler E."/>
            <person name="Korotkin H.B."/>
            <person name="Matheny P.B."/>
            <person name="Slot J.C."/>
        </authorList>
    </citation>
    <scope>NUCLEOTIDE SEQUENCE [LARGE SCALE GENOMIC DNA]</scope>
    <source>
        <strain evidence="1 2">2629</strain>
    </source>
</reference>
<comment type="caution">
    <text evidence="1">The sequence shown here is derived from an EMBL/GenBank/DDBJ whole genome shotgun (WGS) entry which is preliminary data.</text>
</comment>
<dbReference type="AlphaFoldDB" id="A0A409WT91"/>
<dbReference type="Proteomes" id="UP000284842">
    <property type="component" value="Unassembled WGS sequence"/>
</dbReference>
<protein>
    <submittedName>
        <fullName evidence="1">Uncharacterized protein</fullName>
    </submittedName>
</protein>
<organism evidence="1 2">
    <name type="scientific">Panaeolus cyanescens</name>
    <dbReference type="NCBI Taxonomy" id="181874"/>
    <lineage>
        <taxon>Eukaryota</taxon>
        <taxon>Fungi</taxon>
        <taxon>Dikarya</taxon>
        <taxon>Basidiomycota</taxon>
        <taxon>Agaricomycotina</taxon>
        <taxon>Agaricomycetes</taxon>
        <taxon>Agaricomycetidae</taxon>
        <taxon>Agaricales</taxon>
        <taxon>Agaricineae</taxon>
        <taxon>Galeropsidaceae</taxon>
        <taxon>Panaeolus</taxon>
    </lineage>
</organism>
<accession>A0A409WT91</accession>
<dbReference type="EMBL" id="NHTK01005245">
    <property type="protein sequence ID" value="PPQ81728.1"/>
    <property type="molecule type" value="Genomic_DNA"/>
</dbReference>
<dbReference type="InParanoid" id="A0A409WT91"/>
<evidence type="ECO:0000313" key="2">
    <source>
        <dbReference type="Proteomes" id="UP000284842"/>
    </source>
</evidence>
<evidence type="ECO:0000313" key="1">
    <source>
        <dbReference type="EMBL" id="PPQ81728.1"/>
    </source>
</evidence>
<proteinExistence type="predicted"/>
<sequence>MSTQFTDQTCVITPTLERSNSFTVLRDDKRTPFFSLLTGFFKLSSPSLPFWPKENITEFIGLVVDLGITFLKLYNECLAISANPAHRREQYVQLVGACKGIMLQISEFFDEPDDLIKFEDMIDIFLDHVAKFESVTPSQSPSIPGIHMLELPATSEYSTAPSIPSS</sequence>